<dbReference type="Proteomes" id="UP000027982">
    <property type="component" value="Chromosome"/>
</dbReference>
<protein>
    <submittedName>
        <fullName evidence="1">Uncharacterized protein</fullName>
    </submittedName>
</protein>
<keyword evidence="2" id="KW-1185">Reference proteome</keyword>
<accession>A0A068NMD9</accession>
<dbReference type="KEGG" id="fgi:OP10G_1370"/>
<proteinExistence type="predicted"/>
<evidence type="ECO:0000313" key="2">
    <source>
        <dbReference type="Proteomes" id="UP000027982"/>
    </source>
</evidence>
<dbReference type="AlphaFoldDB" id="A0A068NMD9"/>
<gene>
    <name evidence="1" type="ORF">OP10G_1370</name>
</gene>
<name>A0A068NMD9_FIMGI</name>
<reference evidence="1 2" key="1">
    <citation type="journal article" date="2014" name="PLoS ONE">
        <title>The first complete genome sequence of the class fimbriimonadia in the phylum armatimonadetes.</title>
        <authorList>
            <person name="Hu Z.Y."/>
            <person name="Wang Y.Z."/>
            <person name="Im W.T."/>
            <person name="Wang S.Y."/>
            <person name="Zhao G.P."/>
            <person name="Zheng H.J."/>
            <person name="Quan Z.X."/>
        </authorList>
    </citation>
    <scope>NUCLEOTIDE SEQUENCE [LARGE SCALE GENOMIC DNA]</scope>
    <source>
        <strain evidence="1">Gsoil 348</strain>
    </source>
</reference>
<organism evidence="1 2">
    <name type="scientific">Fimbriimonas ginsengisoli Gsoil 348</name>
    <dbReference type="NCBI Taxonomy" id="661478"/>
    <lineage>
        <taxon>Bacteria</taxon>
        <taxon>Bacillati</taxon>
        <taxon>Armatimonadota</taxon>
        <taxon>Fimbriimonadia</taxon>
        <taxon>Fimbriimonadales</taxon>
        <taxon>Fimbriimonadaceae</taxon>
        <taxon>Fimbriimonas</taxon>
    </lineage>
</organism>
<sequence length="38" mass="4109">MGSGSFAVSVITMIEMLSFPALSLEAEKGIRILLVHEM</sequence>
<dbReference type="HOGENOM" id="CLU_3328150_0_0_0"/>
<dbReference type="EMBL" id="CP007139">
    <property type="protein sequence ID" value="AIE84738.1"/>
    <property type="molecule type" value="Genomic_DNA"/>
</dbReference>
<evidence type="ECO:0000313" key="1">
    <source>
        <dbReference type="EMBL" id="AIE84738.1"/>
    </source>
</evidence>
<dbReference type="STRING" id="661478.OP10G_1370"/>